<dbReference type="AlphaFoldDB" id="A0A8C3IH19"/>
<organism evidence="1 2">
    <name type="scientific">Chrysemys picta bellii</name>
    <name type="common">Western painted turtle</name>
    <name type="synonym">Emys bellii</name>
    <dbReference type="NCBI Taxonomy" id="8478"/>
    <lineage>
        <taxon>Eukaryota</taxon>
        <taxon>Metazoa</taxon>
        <taxon>Chordata</taxon>
        <taxon>Craniata</taxon>
        <taxon>Vertebrata</taxon>
        <taxon>Euteleostomi</taxon>
        <taxon>Archelosauria</taxon>
        <taxon>Testudinata</taxon>
        <taxon>Testudines</taxon>
        <taxon>Cryptodira</taxon>
        <taxon>Durocryptodira</taxon>
        <taxon>Testudinoidea</taxon>
        <taxon>Emydidae</taxon>
        <taxon>Chrysemys</taxon>
    </lineage>
</organism>
<dbReference type="Proteomes" id="UP000694380">
    <property type="component" value="Unplaced"/>
</dbReference>
<sequence>MLPQSHGGRAAEGSGHCCRASDTRGAGTICTVGLEDEEDIDSPLDPDVPHPDLAPVVFFCLKQTTSPRNWCIKMVCNPYPFRPLLGDRAAFPASQLRGHQNDPHPAS</sequence>
<reference evidence="1" key="1">
    <citation type="submission" date="2025-08" db="UniProtKB">
        <authorList>
            <consortium name="Ensembl"/>
        </authorList>
    </citation>
    <scope>IDENTIFICATION</scope>
</reference>
<name>A0A8C3IH19_CHRPI</name>
<evidence type="ECO:0000313" key="2">
    <source>
        <dbReference type="Proteomes" id="UP000694380"/>
    </source>
</evidence>
<keyword evidence="2" id="KW-1185">Reference proteome</keyword>
<accession>A0A8C3IH19</accession>
<dbReference type="Ensembl" id="ENSCPBT00000038517.1">
    <property type="protein sequence ID" value="ENSCPBP00000032747.1"/>
    <property type="gene ID" value="ENSCPBG00000022961.1"/>
</dbReference>
<evidence type="ECO:0000313" key="1">
    <source>
        <dbReference type="Ensembl" id="ENSCPBP00000032747.1"/>
    </source>
</evidence>
<proteinExistence type="predicted"/>
<reference evidence="1" key="2">
    <citation type="submission" date="2025-09" db="UniProtKB">
        <authorList>
            <consortium name="Ensembl"/>
        </authorList>
    </citation>
    <scope>IDENTIFICATION</scope>
</reference>
<dbReference type="GeneTree" id="ENSGT01000000215591"/>
<protein>
    <submittedName>
        <fullName evidence="1">Uncharacterized protein</fullName>
    </submittedName>
</protein>